<name>A0A0F9C6A0_9ZZZZ</name>
<dbReference type="SUPFAM" id="SSF56563">
    <property type="entry name" value="Major capsid protein gp5"/>
    <property type="match status" value="1"/>
</dbReference>
<accession>A0A0F9C6A0</accession>
<dbReference type="Pfam" id="PF25209">
    <property type="entry name" value="Phage_capsid_4"/>
    <property type="match status" value="1"/>
</dbReference>
<gene>
    <name evidence="1" type="ORF">LCGC14_2441640</name>
</gene>
<reference evidence="1" key="1">
    <citation type="journal article" date="2015" name="Nature">
        <title>Complex archaea that bridge the gap between prokaryotes and eukaryotes.</title>
        <authorList>
            <person name="Spang A."/>
            <person name="Saw J.H."/>
            <person name="Jorgensen S.L."/>
            <person name="Zaremba-Niedzwiedzka K."/>
            <person name="Martijn J."/>
            <person name="Lind A.E."/>
            <person name="van Eijk R."/>
            <person name="Schleper C."/>
            <person name="Guy L."/>
            <person name="Ettema T.J."/>
        </authorList>
    </citation>
    <scope>NUCLEOTIDE SEQUENCE</scope>
</reference>
<sequence>MAISNSTTLNDLVGQIVSDQAQSAAYAARVMRPLVRSQAVPPGAGSVVVPRFQSLTVASLTEGVAPGSTTWSTDGVVLTPVERGVYVQISKRALHADPFSDLAPYGEQIGRALAADEDELILAPMIPTQIVNQQGAGANNVALADLLVAIGTLEAQNAPAPYHAIWHPVSWGKIRAELDDAATFASVGLKVVEGFGEGLTNLNGFVGNPYGVPCFISSAVNDVSDDANSFNNMIFSQQAAGYAFIQDIGVDVDDNITARAFDLMGWYSGDADELVDLYAVSMEDDKDG</sequence>
<dbReference type="AlphaFoldDB" id="A0A0F9C6A0"/>
<organism evidence="1">
    <name type="scientific">marine sediment metagenome</name>
    <dbReference type="NCBI Taxonomy" id="412755"/>
    <lineage>
        <taxon>unclassified sequences</taxon>
        <taxon>metagenomes</taxon>
        <taxon>ecological metagenomes</taxon>
    </lineage>
</organism>
<comment type="caution">
    <text evidence="1">The sequence shown here is derived from an EMBL/GenBank/DDBJ whole genome shotgun (WGS) entry which is preliminary data.</text>
</comment>
<evidence type="ECO:0000313" key="1">
    <source>
        <dbReference type="EMBL" id="KKL21817.1"/>
    </source>
</evidence>
<protein>
    <submittedName>
        <fullName evidence="1">Uncharacterized protein</fullName>
    </submittedName>
</protein>
<proteinExistence type="predicted"/>
<dbReference type="EMBL" id="LAZR01037589">
    <property type="protein sequence ID" value="KKL21817.1"/>
    <property type="molecule type" value="Genomic_DNA"/>
</dbReference>